<feature type="region of interest" description="Disordered" evidence="1">
    <location>
        <begin position="71"/>
        <end position="104"/>
    </location>
</feature>
<dbReference type="EMBL" id="JAVFKD010000016">
    <property type="protein sequence ID" value="KAK5987562.1"/>
    <property type="molecule type" value="Genomic_DNA"/>
</dbReference>
<dbReference type="Proteomes" id="UP001338125">
    <property type="component" value="Unassembled WGS sequence"/>
</dbReference>
<name>A0ABR0S5W9_9HYPO</name>
<comment type="caution">
    <text evidence="2">The sequence shown here is derived from an EMBL/GenBank/DDBJ whole genome shotgun (WGS) entry which is preliminary data.</text>
</comment>
<protein>
    <submittedName>
        <fullName evidence="2">Uncharacterized protein</fullName>
    </submittedName>
</protein>
<accession>A0ABR0S5W9</accession>
<proteinExistence type="predicted"/>
<evidence type="ECO:0000313" key="2">
    <source>
        <dbReference type="EMBL" id="KAK5987562.1"/>
    </source>
</evidence>
<organism evidence="2 3">
    <name type="scientific">Cladobotryum mycophilum</name>
    <dbReference type="NCBI Taxonomy" id="491253"/>
    <lineage>
        <taxon>Eukaryota</taxon>
        <taxon>Fungi</taxon>
        <taxon>Dikarya</taxon>
        <taxon>Ascomycota</taxon>
        <taxon>Pezizomycotina</taxon>
        <taxon>Sordariomycetes</taxon>
        <taxon>Hypocreomycetidae</taxon>
        <taxon>Hypocreales</taxon>
        <taxon>Hypocreaceae</taxon>
        <taxon>Cladobotryum</taxon>
    </lineage>
</organism>
<gene>
    <name evidence="2" type="ORF">PT974_11694</name>
</gene>
<evidence type="ECO:0000313" key="3">
    <source>
        <dbReference type="Proteomes" id="UP001338125"/>
    </source>
</evidence>
<reference evidence="2 3" key="1">
    <citation type="submission" date="2024-01" db="EMBL/GenBank/DDBJ databases">
        <title>Complete genome of Cladobotryum mycophilum ATHUM6906.</title>
        <authorList>
            <person name="Christinaki A.C."/>
            <person name="Myridakis A.I."/>
            <person name="Kouvelis V.N."/>
        </authorList>
    </citation>
    <scope>NUCLEOTIDE SEQUENCE [LARGE SCALE GENOMIC DNA]</scope>
    <source>
        <strain evidence="2 3">ATHUM6906</strain>
    </source>
</reference>
<evidence type="ECO:0000256" key="1">
    <source>
        <dbReference type="SAM" id="MobiDB-lite"/>
    </source>
</evidence>
<keyword evidence="3" id="KW-1185">Reference proteome</keyword>
<sequence>MPISLPPPINPMYKYDENKELPKMLACLGGGLVRSTLWHGGMLKSTSMSMSMSASRAVKVAKAPYETNSRETYTYYHPPPPPPPGAVSIPGAVRPTSERSRMAY</sequence>